<protein>
    <recommendedName>
        <fullName evidence="1">Bacteriophage lysin domain-containing protein</fullName>
    </recommendedName>
</protein>
<accession>A0A6N7VBV4</accession>
<comment type="caution">
    <text evidence="2">The sequence shown here is derived from an EMBL/GenBank/DDBJ whole genome shotgun (WGS) entry which is preliminary data.</text>
</comment>
<evidence type="ECO:0000313" key="2">
    <source>
        <dbReference type="EMBL" id="MSS76918.1"/>
    </source>
</evidence>
<dbReference type="InterPro" id="IPR008044">
    <property type="entry name" value="Phage_lysin"/>
</dbReference>
<dbReference type="EMBL" id="VULQ01000001">
    <property type="protein sequence ID" value="MSS76918.1"/>
    <property type="molecule type" value="Genomic_DNA"/>
</dbReference>
<gene>
    <name evidence="2" type="ORF">FYJ26_00450</name>
</gene>
<dbReference type="Pfam" id="PF05382">
    <property type="entry name" value="Amidase_5"/>
    <property type="match status" value="1"/>
</dbReference>
<dbReference type="InterPro" id="IPR038765">
    <property type="entry name" value="Papain-like_cys_pep_sf"/>
</dbReference>
<feature type="domain" description="Bacteriophage lysin" evidence="1">
    <location>
        <begin position="61"/>
        <end position="203"/>
    </location>
</feature>
<evidence type="ECO:0000259" key="1">
    <source>
        <dbReference type="Pfam" id="PF05382"/>
    </source>
</evidence>
<dbReference type="Gene3D" id="3.90.1720.10">
    <property type="entry name" value="endopeptidase domain like (from Nostoc punctiforme)"/>
    <property type="match status" value="1"/>
</dbReference>
<sequence>MFGVHKIGNYYYNLTENGLAKDYKTFFAHNGYDGAGRLYSFDKSGKGELISNSYIPKKDLDVTIGWMLQGMNFNYEYDMSYPNRDKIGYADCSSAVYRAMKHGGFISKNTPNGNTETLFELGRRGQVLRQISENQIRYGDIFVAGVPGRSLGAGGHTGFILDKNTIIHCNWADRGISITPRKGRMGDNKYPVRYYRLVGGKSTKYNI</sequence>
<proteinExistence type="predicted"/>
<organism evidence="2 3">
    <name type="scientific">Anaerococcus porci</name>
    <dbReference type="NCBI Taxonomy" id="2652269"/>
    <lineage>
        <taxon>Bacteria</taxon>
        <taxon>Bacillati</taxon>
        <taxon>Bacillota</taxon>
        <taxon>Tissierellia</taxon>
        <taxon>Tissierellales</taxon>
        <taxon>Peptoniphilaceae</taxon>
        <taxon>Anaerococcus</taxon>
    </lineage>
</organism>
<dbReference type="Proteomes" id="UP000441925">
    <property type="component" value="Unassembled WGS sequence"/>
</dbReference>
<keyword evidence="3" id="KW-1185">Reference proteome</keyword>
<dbReference type="RefSeq" id="WP_154538774.1">
    <property type="nucleotide sequence ID" value="NZ_VULQ01000001.1"/>
</dbReference>
<dbReference type="AlphaFoldDB" id="A0A6N7VBV4"/>
<dbReference type="SUPFAM" id="SSF54001">
    <property type="entry name" value="Cysteine proteinases"/>
    <property type="match status" value="1"/>
</dbReference>
<evidence type="ECO:0000313" key="3">
    <source>
        <dbReference type="Proteomes" id="UP000441925"/>
    </source>
</evidence>
<name>A0A6N7VBV4_9FIRM</name>
<reference evidence="2 3" key="1">
    <citation type="submission" date="2019-08" db="EMBL/GenBank/DDBJ databases">
        <title>In-depth cultivation of the pig gut microbiome towards novel bacterial diversity and tailored functional studies.</title>
        <authorList>
            <person name="Wylensek D."/>
            <person name="Hitch T.C.A."/>
            <person name="Clavel T."/>
        </authorList>
    </citation>
    <scope>NUCLEOTIDE SEQUENCE [LARGE SCALE GENOMIC DNA]</scope>
    <source>
        <strain evidence="2 3">WCA-380-WT-2B</strain>
    </source>
</reference>